<dbReference type="Proteomes" id="UP000783588">
    <property type="component" value="Unassembled WGS sequence"/>
</dbReference>
<evidence type="ECO:0000313" key="2">
    <source>
        <dbReference type="EMBL" id="MBU5490468.1"/>
    </source>
</evidence>
<comment type="caution">
    <text evidence="2">The sequence shown here is derived from an EMBL/GenBank/DDBJ whole genome shotgun (WGS) entry which is preliminary data.</text>
</comment>
<keyword evidence="1" id="KW-0472">Membrane</keyword>
<evidence type="ECO:0000313" key="3">
    <source>
        <dbReference type="Proteomes" id="UP000783588"/>
    </source>
</evidence>
<keyword evidence="1" id="KW-0812">Transmembrane</keyword>
<feature type="transmembrane region" description="Helical" evidence="1">
    <location>
        <begin position="147"/>
        <end position="167"/>
    </location>
</feature>
<sequence>MRWKTQWKQLLLLLAVLVVLGVIQTDRELKPLPDAVITTVQQRVETPKPQWTASGNDTMLVNAFQTYGFVAFSFVVLMAAQNLVQLRTPIQLTRYPTWKAYRKRTFCRLMAFSTVFWAIASALLFVVERTALLTGLAERYFITGQFYLVPFVVYVVHMLLCTAMLCLYQTKAVFAKHYIVTQAIPMLFFVASGVQQGTWIQQISPLSFPVYDGLPEGGWIRVVLTYALCFAGLAYLCRRPKKEYLSEEKT</sequence>
<dbReference type="RefSeq" id="WP_216470123.1">
    <property type="nucleotide sequence ID" value="NZ_JAHLQI010000003.1"/>
</dbReference>
<evidence type="ECO:0008006" key="4">
    <source>
        <dbReference type="Google" id="ProtNLM"/>
    </source>
</evidence>
<name>A0ABS6ESI5_9FIRM</name>
<keyword evidence="1" id="KW-1133">Transmembrane helix</keyword>
<evidence type="ECO:0000256" key="1">
    <source>
        <dbReference type="SAM" id="Phobius"/>
    </source>
</evidence>
<feature type="transmembrane region" description="Helical" evidence="1">
    <location>
        <begin position="64"/>
        <end position="84"/>
    </location>
</feature>
<protein>
    <recommendedName>
        <fullName evidence="4">ABC transporter permease</fullName>
    </recommendedName>
</protein>
<dbReference type="EMBL" id="JAHLQI010000003">
    <property type="protein sequence ID" value="MBU5490468.1"/>
    <property type="molecule type" value="Genomic_DNA"/>
</dbReference>
<feature type="transmembrane region" description="Helical" evidence="1">
    <location>
        <begin position="105"/>
        <end position="127"/>
    </location>
</feature>
<proteinExistence type="predicted"/>
<gene>
    <name evidence="2" type="ORF">KQI75_07525</name>
</gene>
<accession>A0ABS6ESI5</accession>
<reference evidence="2 3" key="1">
    <citation type="submission" date="2021-06" db="EMBL/GenBank/DDBJ databases">
        <authorList>
            <person name="Sun Q."/>
            <person name="Li D."/>
        </authorList>
    </citation>
    <scope>NUCLEOTIDE SEQUENCE [LARGE SCALE GENOMIC DNA]</scope>
    <source>
        <strain evidence="2 3">MSJd-7</strain>
    </source>
</reference>
<feature type="transmembrane region" description="Helical" evidence="1">
    <location>
        <begin position="218"/>
        <end position="237"/>
    </location>
</feature>
<feature type="transmembrane region" description="Helical" evidence="1">
    <location>
        <begin position="179"/>
        <end position="198"/>
    </location>
</feature>
<keyword evidence="3" id="KW-1185">Reference proteome</keyword>
<organism evidence="2 3">
    <name type="scientific">Butyricicoccus intestinisimiae</name>
    <dbReference type="NCBI Taxonomy" id="2841509"/>
    <lineage>
        <taxon>Bacteria</taxon>
        <taxon>Bacillati</taxon>
        <taxon>Bacillota</taxon>
        <taxon>Clostridia</taxon>
        <taxon>Eubacteriales</taxon>
        <taxon>Butyricicoccaceae</taxon>
        <taxon>Butyricicoccus</taxon>
    </lineage>
</organism>